<dbReference type="EMBL" id="CP088295">
    <property type="protein sequence ID" value="UUY05992.1"/>
    <property type="molecule type" value="Genomic_DNA"/>
</dbReference>
<comment type="subcellular location">
    <subcellularLocation>
        <location evidence="1">Cell membrane</location>
        <topology evidence="1">Multi-pass membrane protein</topology>
    </subcellularLocation>
</comment>
<dbReference type="Pfam" id="PF13520">
    <property type="entry name" value="AA_permease_2"/>
    <property type="match status" value="1"/>
</dbReference>
<feature type="transmembrane region" description="Helical" evidence="6">
    <location>
        <begin position="326"/>
        <end position="343"/>
    </location>
</feature>
<evidence type="ECO:0000256" key="4">
    <source>
        <dbReference type="ARBA" id="ARBA00022989"/>
    </source>
</evidence>
<evidence type="ECO:0000256" key="5">
    <source>
        <dbReference type="ARBA" id="ARBA00023136"/>
    </source>
</evidence>
<dbReference type="PANTHER" id="PTHR42770:SF11">
    <property type="entry name" value="INNER MEMBRANE TRANSPORT PROTEIN YBAT"/>
    <property type="match status" value="1"/>
</dbReference>
<feature type="transmembrane region" description="Helical" evidence="6">
    <location>
        <begin position="16"/>
        <end position="38"/>
    </location>
</feature>
<feature type="transmembrane region" description="Helical" evidence="6">
    <location>
        <begin position="407"/>
        <end position="424"/>
    </location>
</feature>
<feature type="transmembrane region" description="Helical" evidence="6">
    <location>
        <begin position="88"/>
        <end position="109"/>
    </location>
</feature>
<keyword evidence="4 6" id="KW-1133">Transmembrane helix</keyword>
<keyword evidence="8" id="KW-1185">Reference proteome</keyword>
<feature type="transmembrane region" description="Helical" evidence="6">
    <location>
        <begin position="229"/>
        <end position="253"/>
    </location>
</feature>
<evidence type="ECO:0000256" key="3">
    <source>
        <dbReference type="ARBA" id="ARBA00022692"/>
    </source>
</evidence>
<proteinExistence type="predicted"/>
<evidence type="ECO:0000313" key="8">
    <source>
        <dbReference type="Proteomes" id="UP001058860"/>
    </source>
</evidence>
<keyword evidence="3 6" id="KW-0812">Transmembrane</keyword>
<dbReference type="RefSeq" id="WP_353866427.1">
    <property type="nucleotide sequence ID" value="NZ_CP088295.1"/>
</dbReference>
<evidence type="ECO:0000256" key="2">
    <source>
        <dbReference type="ARBA" id="ARBA00022475"/>
    </source>
</evidence>
<feature type="transmembrane region" description="Helical" evidence="6">
    <location>
        <begin position="280"/>
        <end position="305"/>
    </location>
</feature>
<name>A0ABY5PNU0_9ACTN</name>
<dbReference type="PANTHER" id="PTHR42770">
    <property type="entry name" value="AMINO ACID TRANSPORTER-RELATED"/>
    <property type="match status" value="1"/>
</dbReference>
<dbReference type="Proteomes" id="UP001058860">
    <property type="component" value="Chromosome"/>
</dbReference>
<feature type="transmembrane region" description="Helical" evidence="6">
    <location>
        <begin position="186"/>
        <end position="208"/>
    </location>
</feature>
<dbReference type="Gene3D" id="1.20.1740.10">
    <property type="entry name" value="Amino acid/polyamine transporter I"/>
    <property type="match status" value="1"/>
</dbReference>
<accession>A0ABY5PNU0</accession>
<keyword evidence="2" id="KW-1003">Cell membrane</keyword>
<gene>
    <name evidence="7" type="ORF">LRS13_10885</name>
</gene>
<feature type="transmembrane region" description="Helical" evidence="6">
    <location>
        <begin position="121"/>
        <end position="141"/>
    </location>
</feature>
<evidence type="ECO:0000313" key="7">
    <source>
        <dbReference type="EMBL" id="UUY05992.1"/>
    </source>
</evidence>
<feature type="transmembrane region" description="Helical" evidence="6">
    <location>
        <begin position="44"/>
        <end position="67"/>
    </location>
</feature>
<organism evidence="7 8">
    <name type="scientific">Svornostia abyssi</name>
    <dbReference type="NCBI Taxonomy" id="2898438"/>
    <lineage>
        <taxon>Bacteria</taxon>
        <taxon>Bacillati</taxon>
        <taxon>Actinomycetota</taxon>
        <taxon>Thermoleophilia</taxon>
        <taxon>Solirubrobacterales</taxon>
        <taxon>Baekduiaceae</taxon>
        <taxon>Svornostia</taxon>
    </lineage>
</organism>
<keyword evidence="5 6" id="KW-0472">Membrane</keyword>
<feature type="transmembrane region" description="Helical" evidence="6">
    <location>
        <begin position="153"/>
        <end position="174"/>
    </location>
</feature>
<protein>
    <submittedName>
        <fullName evidence="7">APC family permease</fullName>
    </submittedName>
</protein>
<feature type="transmembrane region" description="Helical" evidence="6">
    <location>
        <begin position="355"/>
        <end position="372"/>
    </location>
</feature>
<dbReference type="InterPro" id="IPR002293">
    <property type="entry name" value="AA/rel_permease1"/>
</dbReference>
<evidence type="ECO:0000256" key="6">
    <source>
        <dbReference type="SAM" id="Phobius"/>
    </source>
</evidence>
<dbReference type="InterPro" id="IPR050367">
    <property type="entry name" value="APC_superfamily"/>
</dbReference>
<evidence type="ECO:0000256" key="1">
    <source>
        <dbReference type="ARBA" id="ARBA00004651"/>
    </source>
</evidence>
<sequence>MASADRTLNRAITRPMLLVFIVGDVLGAGIYALAGVVAGRVGGAIWAAFALALVLALLTAFAYAELVTKYPRAGGAAVWANQAFDRPFATFMIAFAVMMSGVTSAATLARAFGGDYLAEFVSLPVALVAVAFLIVVGLVNFRGIEVSVRLNVGLTAVECAGLLLVVVIGAAFLLDGGGDPGRAFTFKAGEAVPLAILSGAALAFYALIGFEDSVNVAEETQDPRHAYPVALFGGLAIAGVIYLLVTGIAAMAVPTAELAGSTGPLLEVVQLGPLAMPTEVFSAIALLAVTNGALINLIMASRLTYGMASQGIVPSVFGRVHATRRTPWVAIVFTSAIAVVLAVTGDLSVLADTTVLLLLAVFITVNVAVLVLRRTPVEHDHFRAPTIMPVLGIVVCAGLMTQKSAETFARAGVLLGVGALLWLVNRKLT</sequence>
<feature type="transmembrane region" description="Helical" evidence="6">
    <location>
        <begin position="384"/>
        <end position="401"/>
    </location>
</feature>
<reference evidence="8" key="1">
    <citation type="submission" date="2021-11" db="EMBL/GenBank/DDBJ databases">
        <title>Cultivation dependent microbiological survey of springs from the worlds oldest radium mine currently devoted to the extraction of radon-saturated water.</title>
        <authorList>
            <person name="Kapinusova G."/>
            <person name="Smrhova T."/>
            <person name="Strejcek M."/>
            <person name="Suman J."/>
            <person name="Jani K."/>
            <person name="Pajer P."/>
            <person name="Uhlik O."/>
        </authorList>
    </citation>
    <scope>NUCLEOTIDE SEQUENCE [LARGE SCALE GENOMIC DNA]</scope>
    <source>
        <strain evidence="8">J379</strain>
    </source>
</reference>
<dbReference type="PIRSF" id="PIRSF006060">
    <property type="entry name" value="AA_transporter"/>
    <property type="match status" value="1"/>
</dbReference>